<organism evidence="2 3">
    <name type="scientific">Grylomicrobium aquisgranensis</name>
    <dbReference type="NCBI Taxonomy" id="2926318"/>
    <lineage>
        <taxon>Bacteria</taxon>
        <taxon>Bacillati</taxon>
        <taxon>Bacillota</taxon>
        <taxon>Erysipelotrichia</taxon>
        <taxon>Erysipelotrichales</taxon>
        <taxon>Erysipelotrichaceae</taxon>
        <taxon>Grylomicrobium</taxon>
    </lineage>
</organism>
<name>A0AB35U0B1_9FIRM</name>
<keyword evidence="3" id="KW-1185">Reference proteome</keyword>
<feature type="compositionally biased region" description="Basic residues" evidence="1">
    <location>
        <begin position="34"/>
        <end position="59"/>
    </location>
</feature>
<dbReference type="Proteomes" id="UP001286174">
    <property type="component" value="Unassembled WGS sequence"/>
</dbReference>
<feature type="compositionally biased region" description="Basic and acidic residues" evidence="1">
    <location>
        <begin position="60"/>
        <end position="84"/>
    </location>
</feature>
<evidence type="ECO:0000313" key="2">
    <source>
        <dbReference type="EMBL" id="MDX8418488.1"/>
    </source>
</evidence>
<evidence type="ECO:0000313" key="3">
    <source>
        <dbReference type="Proteomes" id="UP001286174"/>
    </source>
</evidence>
<dbReference type="AlphaFoldDB" id="A0AB35U0B1"/>
<sequence length="181" mass="20055">MPAKKTGVKEASAAAKVAVKEPAKAETKTETKAAAKKTAVKKTAAKKPAARKTTAKKAVKKETAVRKEEVKKEEVKKTEPVKEAKPAVNMKSVKDYEDIINWKKGEANGMDWLYIEIKADDLLTEVEAGLDNLATVCQAIRNCMLEGDTFIVEPKGDTDANMTVRYYCDNLSPERKKYFQN</sequence>
<feature type="compositionally biased region" description="Basic and acidic residues" evidence="1">
    <location>
        <begin position="20"/>
        <end position="33"/>
    </location>
</feature>
<gene>
    <name evidence="2" type="ORF">MOZ60_00085</name>
</gene>
<dbReference type="RefSeq" id="WP_370595203.1">
    <property type="nucleotide sequence ID" value="NZ_JALBUR010000001.1"/>
</dbReference>
<comment type="caution">
    <text evidence="2">The sequence shown here is derived from an EMBL/GenBank/DDBJ whole genome shotgun (WGS) entry which is preliminary data.</text>
</comment>
<evidence type="ECO:0000256" key="1">
    <source>
        <dbReference type="SAM" id="MobiDB-lite"/>
    </source>
</evidence>
<feature type="region of interest" description="Disordered" evidence="1">
    <location>
        <begin position="20"/>
        <end position="84"/>
    </location>
</feature>
<reference evidence="2 3" key="1">
    <citation type="submission" date="2022-03" db="EMBL/GenBank/DDBJ databases">
        <title>Novel taxa within the pig intestine.</title>
        <authorList>
            <person name="Wylensek D."/>
            <person name="Bishof K."/>
            <person name="Afrizal A."/>
            <person name="Clavel T."/>
        </authorList>
    </citation>
    <scope>NUCLEOTIDE SEQUENCE [LARGE SCALE GENOMIC DNA]</scope>
    <source>
        <strain evidence="2 3">CLA-KB-P133</strain>
    </source>
</reference>
<protein>
    <submittedName>
        <fullName evidence="2">Uncharacterized protein</fullName>
    </submittedName>
</protein>
<accession>A0AB35U0B1</accession>
<proteinExistence type="predicted"/>
<dbReference type="EMBL" id="JALBUR010000001">
    <property type="protein sequence ID" value="MDX8418488.1"/>
    <property type="molecule type" value="Genomic_DNA"/>
</dbReference>